<evidence type="ECO:0000256" key="2">
    <source>
        <dbReference type="RuleBase" id="RU003494"/>
    </source>
</evidence>
<dbReference type="InterPro" id="IPR004046">
    <property type="entry name" value="GST_C"/>
</dbReference>
<keyword evidence="6" id="KW-1185">Reference proteome</keyword>
<feature type="domain" description="GST C-terminal" evidence="4">
    <location>
        <begin position="118"/>
        <end position="236"/>
    </location>
</feature>
<evidence type="ECO:0008006" key="7">
    <source>
        <dbReference type="Google" id="ProtNLM"/>
    </source>
</evidence>
<evidence type="ECO:0000313" key="5">
    <source>
        <dbReference type="EMBL" id="KAK2588574.1"/>
    </source>
</evidence>
<dbReference type="PROSITE" id="PS50404">
    <property type="entry name" value="GST_NTER"/>
    <property type="match status" value="1"/>
</dbReference>
<dbReference type="Gene3D" id="3.40.30.10">
    <property type="entry name" value="Glutaredoxin"/>
    <property type="match status" value="1"/>
</dbReference>
<comment type="subunit">
    <text evidence="1">Homodimer.</text>
</comment>
<dbReference type="SUPFAM" id="SSF52833">
    <property type="entry name" value="Thioredoxin-like"/>
    <property type="match status" value="1"/>
</dbReference>
<dbReference type="GO" id="GO:0004364">
    <property type="term" value="F:glutathione transferase activity"/>
    <property type="evidence" value="ECO:0007669"/>
    <property type="project" value="TreeGrafter"/>
</dbReference>
<evidence type="ECO:0000256" key="1">
    <source>
        <dbReference type="ARBA" id="ARBA00011738"/>
    </source>
</evidence>
<dbReference type="FunFam" id="1.20.1050.10:FF:000007">
    <property type="entry name" value="Glutathione S-transferase 1-1"/>
    <property type="match status" value="1"/>
</dbReference>
<evidence type="ECO:0000259" key="4">
    <source>
        <dbReference type="PROSITE" id="PS50405"/>
    </source>
</evidence>
<accession>A0AAD9VVP2</accession>
<dbReference type="InterPro" id="IPR010987">
    <property type="entry name" value="Glutathione-S-Trfase_C-like"/>
</dbReference>
<protein>
    <recommendedName>
        <fullName evidence="7">Glutathione S-transferase</fullName>
    </recommendedName>
</protein>
<dbReference type="FunFam" id="3.40.30.10:FF:000034">
    <property type="entry name" value="glutathione S-transferase 1"/>
    <property type="match status" value="1"/>
</dbReference>
<dbReference type="PANTHER" id="PTHR43969">
    <property type="entry name" value="GLUTATHIONE S TRANSFERASE D10, ISOFORM A-RELATED"/>
    <property type="match status" value="1"/>
</dbReference>
<dbReference type="Pfam" id="PF00043">
    <property type="entry name" value="GST_C"/>
    <property type="match status" value="1"/>
</dbReference>
<dbReference type="Proteomes" id="UP001258017">
    <property type="component" value="Unassembled WGS sequence"/>
</dbReference>
<dbReference type="CDD" id="cd03177">
    <property type="entry name" value="GST_C_Delta_Epsilon"/>
    <property type="match status" value="1"/>
</dbReference>
<name>A0AAD9VVP2_9HYME</name>
<reference evidence="5" key="1">
    <citation type="submission" date="2021-08" db="EMBL/GenBank/DDBJ databases">
        <authorList>
            <person name="Misof B."/>
            <person name="Oliver O."/>
            <person name="Podsiadlowski L."/>
            <person name="Donath A."/>
            <person name="Peters R."/>
            <person name="Mayer C."/>
            <person name="Rust J."/>
            <person name="Gunkel S."/>
            <person name="Lesny P."/>
            <person name="Martin S."/>
            <person name="Oeyen J.P."/>
            <person name="Petersen M."/>
            <person name="Panagiotis P."/>
            <person name="Wilbrandt J."/>
            <person name="Tanja T."/>
        </authorList>
    </citation>
    <scope>NUCLEOTIDE SEQUENCE</scope>
    <source>
        <strain evidence="5">GBR_01_08_01A</strain>
        <tissue evidence="5">Thorax + abdomen</tissue>
    </source>
</reference>
<dbReference type="SFLD" id="SFLDG01153">
    <property type="entry name" value="Main.4:_Theta-like"/>
    <property type="match status" value="1"/>
</dbReference>
<sequence>MTMLNLRSTRMQVILTSATRLQEIHKFSFTMPIDLYHTPGSAPCRAVRLAAAAVGVELNLKQTNLAAGEHLKPEYLKMNPQHTIPTIDDNGFYLWESRAIMGYLVEQYGKNDSLYPKDPKQRAIVNQRLYFDATNLYQSFADYFYPTVFAGAPKDKTKLEKLEQVVEFLDKFLEGQNYVAGKNLTIADLTIATTVSNFELIELDLNKFKNVAKWFQRVKTEIVQYEEINGQGLKAFKDLIDILTKKK</sequence>
<dbReference type="GO" id="GO:0006749">
    <property type="term" value="P:glutathione metabolic process"/>
    <property type="evidence" value="ECO:0007669"/>
    <property type="project" value="TreeGrafter"/>
</dbReference>
<dbReference type="SFLD" id="SFLDG00358">
    <property type="entry name" value="Main_(cytGST)"/>
    <property type="match status" value="1"/>
</dbReference>
<evidence type="ECO:0000259" key="3">
    <source>
        <dbReference type="PROSITE" id="PS50404"/>
    </source>
</evidence>
<dbReference type="EMBL" id="JAIFRP010000003">
    <property type="protein sequence ID" value="KAK2588574.1"/>
    <property type="molecule type" value="Genomic_DNA"/>
</dbReference>
<dbReference type="InterPro" id="IPR036282">
    <property type="entry name" value="Glutathione-S-Trfase_C_sf"/>
</dbReference>
<gene>
    <name evidence="5" type="ORF">KPH14_006348</name>
</gene>
<organism evidence="5 6">
    <name type="scientific">Odynerus spinipes</name>
    <dbReference type="NCBI Taxonomy" id="1348599"/>
    <lineage>
        <taxon>Eukaryota</taxon>
        <taxon>Metazoa</taxon>
        <taxon>Ecdysozoa</taxon>
        <taxon>Arthropoda</taxon>
        <taxon>Hexapoda</taxon>
        <taxon>Insecta</taxon>
        <taxon>Pterygota</taxon>
        <taxon>Neoptera</taxon>
        <taxon>Endopterygota</taxon>
        <taxon>Hymenoptera</taxon>
        <taxon>Apocrita</taxon>
        <taxon>Aculeata</taxon>
        <taxon>Vespoidea</taxon>
        <taxon>Vespidae</taxon>
        <taxon>Eumeninae</taxon>
        <taxon>Odynerus</taxon>
    </lineage>
</organism>
<dbReference type="CDD" id="cd03045">
    <property type="entry name" value="GST_N_Delta_Epsilon"/>
    <property type="match status" value="1"/>
</dbReference>
<proteinExistence type="inferred from homology"/>
<dbReference type="Pfam" id="PF02798">
    <property type="entry name" value="GST_N"/>
    <property type="match status" value="1"/>
</dbReference>
<dbReference type="PROSITE" id="PS50405">
    <property type="entry name" value="GST_CTER"/>
    <property type="match status" value="1"/>
</dbReference>
<dbReference type="PANTHER" id="PTHR43969:SF9">
    <property type="entry name" value="GLUTATHIONE S TRANSFERASE D10, ISOFORM A-RELATED"/>
    <property type="match status" value="1"/>
</dbReference>
<evidence type="ECO:0000313" key="6">
    <source>
        <dbReference type="Proteomes" id="UP001258017"/>
    </source>
</evidence>
<feature type="domain" description="GST N-terminal" evidence="3">
    <location>
        <begin position="31"/>
        <end position="112"/>
    </location>
</feature>
<dbReference type="SFLD" id="SFLDS00019">
    <property type="entry name" value="Glutathione_Transferase_(cytos"/>
    <property type="match status" value="1"/>
</dbReference>
<comment type="caution">
    <text evidence="5">The sequence shown here is derived from an EMBL/GenBank/DDBJ whole genome shotgun (WGS) entry which is preliminary data.</text>
</comment>
<dbReference type="SUPFAM" id="SSF47616">
    <property type="entry name" value="GST C-terminal domain-like"/>
    <property type="match status" value="1"/>
</dbReference>
<dbReference type="InterPro" id="IPR040079">
    <property type="entry name" value="Glutathione_S-Trfase"/>
</dbReference>
<dbReference type="InterPro" id="IPR004045">
    <property type="entry name" value="Glutathione_S-Trfase_N"/>
</dbReference>
<dbReference type="InterPro" id="IPR036249">
    <property type="entry name" value="Thioredoxin-like_sf"/>
</dbReference>
<reference evidence="5" key="2">
    <citation type="journal article" date="2023" name="Commun. Biol.">
        <title>Intrasexual cuticular hydrocarbon dimorphism in a wasp sheds light on hydrocarbon biosynthesis genes in Hymenoptera.</title>
        <authorList>
            <person name="Moris V.C."/>
            <person name="Podsiadlowski L."/>
            <person name="Martin S."/>
            <person name="Oeyen J.P."/>
            <person name="Donath A."/>
            <person name="Petersen M."/>
            <person name="Wilbrandt J."/>
            <person name="Misof B."/>
            <person name="Liedtke D."/>
            <person name="Thamm M."/>
            <person name="Scheiner R."/>
            <person name="Schmitt T."/>
            <person name="Niehuis O."/>
        </authorList>
    </citation>
    <scope>NUCLEOTIDE SEQUENCE</scope>
    <source>
        <strain evidence="5">GBR_01_08_01A</strain>
    </source>
</reference>
<comment type="similarity">
    <text evidence="2">Belongs to the GST superfamily.</text>
</comment>
<dbReference type="Gene3D" id="1.20.1050.10">
    <property type="match status" value="1"/>
</dbReference>
<dbReference type="AlphaFoldDB" id="A0AAD9VVP2"/>